<dbReference type="GO" id="GO:0006355">
    <property type="term" value="P:regulation of DNA-templated transcription"/>
    <property type="evidence" value="ECO:0007669"/>
    <property type="project" value="InterPro"/>
</dbReference>
<evidence type="ECO:0000256" key="2">
    <source>
        <dbReference type="ARBA" id="ARBA00004201"/>
    </source>
</evidence>
<dbReference type="KEGG" id="ccin:107268004"/>
<evidence type="ECO:0000256" key="17">
    <source>
        <dbReference type="SAM" id="Coils"/>
    </source>
</evidence>
<dbReference type="InterPro" id="IPR007282">
    <property type="entry name" value="NOT2/3/5_C"/>
</dbReference>
<keyword evidence="17" id="KW-0175">Coiled coil</keyword>
<organism evidence="21 22">
    <name type="scientific">Cephus cinctus</name>
    <name type="common">Wheat stem sawfly</name>
    <dbReference type="NCBI Taxonomy" id="211228"/>
    <lineage>
        <taxon>Eukaryota</taxon>
        <taxon>Metazoa</taxon>
        <taxon>Ecdysozoa</taxon>
        <taxon>Arthropoda</taxon>
        <taxon>Hexapoda</taxon>
        <taxon>Insecta</taxon>
        <taxon>Pterygota</taxon>
        <taxon>Neoptera</taxon>
        <taxon>Endopterygota</taxon>
        <taxon>Hymenoptera</taxon>
        <taxon>Cephoidea</taxon>
        <taxon>Cephidae</taxon>
        <taxon>Cephus</taxon>
    </lineage>
</organism>
<evidence type="ECO:0000256" key="4">
    <source>
        <dbReference type="ARBA" id="ARBA00022473"/>
    </source>
</evidence>
<dbReference type="GO" id="GO:0030015">
    <property type="term" value="C:CCR4-NOT core complex"/>
    <property type="evidence" value="ECO:0007669"/>
    <property type="project" value="UniProtKB-UniRule"/>
</dbReference>
<feature type="compositionally biased region" description="Low complexity" evidence="18">
    <location>
        <begin position="422"/>
        <end position="444"/>
    </location>
</feature>
<feature type="coiled-coil region" evidence="17">
    <location>
        <begin position="134"/>
        <end position="187"/>
    </location>
</feature>
<keyword evidence="7" id="KW-0597">Phosphoprotein</keyword>
<evidence type="ECO:0000313" key="21">
    <source>
        <dbReference type="Proteomes" id="UP000694920"/>
    </source>
</evidence>
<dbReference type="Pfam" id="PF04153">
    <property type="entry name" value="NOT2_3_5_C"/>
    <property type="match status" value="1"/>
</dbReference>
<dbReference type="InterPro" id="IPR038635">
    <property type="entry name" value="CCR4-NOT_su2/3/5_C_sf"/>
</dbReference>
<evidence type="ECO:0000256" key="12">
    <source>
        <dbReference type="ARBA" id="ARBA00023242"/>
    </source>
</evidence>
<keyword evidence="11 16" id="KW-0804">Transcription</keyword>
<dbReference type="Proteomes" id="UP000694920">
    <property type="component" value="Unplaced"/>
</dbReference>
<evidence type="ECO:0000256" key="11">
    <source>
        <dbReference type="ARBA" id="ARBA00023163"/>
    </source>
</evidence>
<dbReference type="FunFam" id="2.30.30.1020:FF:000002">
    <property type="entry name" value="CCR4-NOT transcription complex subunit 3"/>
    <property type="match status" value="1"/>
</dbReference>
<evidence type="ECO:0000256" key="3">
    <source>
        <dbReference type="ARBA" id="ARBA00007682"/>
    </source>
</evidence>
<evidence type="ECO:0000256" key="10">
    <source>
        <dbReference type="ARBA" id="ARBA00023158"/>
    </source>
</evidence>
<comment type="subunit">
    <text evidence="15">Component of the CCR4-NOT complex; distinct complexes seem to exist that differ in the participation of probably mutually exclusive catalytic subunits. In the complex interacts directly with CNOT2. Interacts with TIP120B and NANOS2. Interacts with EBF1. Interacts in an RNA-independent manner with BICC1 (via KH domains).</text>
</comment>
<dbReference type="GO" id="GO:0005829">
    <property type="term" value="C:cytosol"/>
    <property type="evidence" value="ECO:0007669"/>
    <property type="project" value="UniProtKB-ARBA"/>
</dbReference>
<evidence type="ECO:0000256" key="9">
    <source>
        <dbReference type="ARBA" id="ARBA00023015"/>
    </source>
</evidence>
<keyword evidence="12 16" id="KW-0539">Nucleus</keyword>
<dbReference type="CTD" id="35501"/>
<proteinExistence type="inferred from homology"/>
<feature type="compositionally biased region" description="Low complexity" evidence="18">
    <location>
        <begin position="455"/>
        <end position="517"/>
    </location>
</feature>
<feature type="coiled-coil region" evidence="17">
    <location>
        <begin position="43"/>
        <end position="70"/>
    </location>
</feature>
<dbReference type="PANTHER" id="PTHR23326">
    <property type="entry name" value="CCR4 NOT-RELATED"/>
    <property type="match status" value="1"/>
</dbReference>
<sequence>MARAKNTQENREIDRCLKKVTEGVETFEDIWQKVHNATNSNQKEKYEADLKKEIKKLQRLRDQIKSWIASGEIKDKSTLLDYRKLIETQMERFKVVERETKTKAYSKEGLGAAQKLDPAQKEREEVSNWLANSIDALNLQLDTFESEIESLLAGKKKRLDKDKQDRMDELKGKLEKHRYHIRKLETLLRMLDNMSVEVNTIKRIKDDVEYYIESSQEPDFEENEYIYDDIIGLDEVELSGVGIPSSATTDSNNSNETGGTPTSTNSGTSPIPSPPLSSTMHNHSSDSSTDTDKKTKPVKPMAVRPLMNSQASIPMTGSTANIKPSLLLSSTPSKTIPMTSSHSSPSSISNHVATSNAGNFATVAASHSNSQTIHSTSSKTSSHSSENGLLSSSSSSSVTSSVAQPVQIAPISQPIVPLQQPVQQVSQQVSQSQSQHGQHSLPSQNHTSSEAELITPVPLSTSPQSTTSSRSSPLQPIMINTSTSSNNNNTISNSNSNTNSNNNNNNTSSTNNGSNNSCSPAPSTANGLIPKLPDGMSSLKSIAQQVIVRAGLEIPASEPSRNIFDGSVKPTSATSEAHIPPLLGVAPLGPVPLQKEHQLQFQMMEAAYYHMPHPSDSERLRSYLPRNLCPTPSYYQQVQLPHSDTVEFFQRLSTETLFFIFYYMEGSKGQYLAAKALKKQSWRFHTKYMMWFQRHEEPKVINEEYEQGTYIYFDYEKWGQRKKEGFTFEYKYLEDRDLN</sequence>
<feature type="compositionally biased region" description="Low complexity" evidence="18">
    <location>
        <begin position="251"/>
        <end position="270"/>
    </location>
</feature>
<evidence type="ECO:0000256" key="16">
    <source>
        <dbReference type="PIRNR" id="PIRNR005290"/>
    </source>
</evidence>
<name>A0AAJ7BW39_CEPCN</name>
<comment type="subcellular location">
    <subcellularLocation>
        <location evidence="2">Cytoplasm</location>
        <location evidence="2">P-body</location>
    </subcellularLocation>
    <subcellularLocation>
        <location evidence="1 16">Nucleus</location>
    </subcellularLocation>
</comment>
<dbReference type="Gene3D" id="2.30.30.1020">
    <property type="entry name" value="CCR4-NOT complex subunit 2/3/5, C-terminal domain"/>
    <property type="match status" value="1"/>
</dbReference>
<feature type="region of interest" description="Disordered" evidence="18">
    <location>
        <begin position="422"/>
        <end position="532"/>
    </location>
</feature>
<evidence type="ECO:0000256" key="7">
    <source>
        <dbReference type="ARBA" id="ARBA00022553"/>
    </source>
</evidence>
<dbReference type="GO" id="GO:2000036">
    <property type="term" value="P:regulation of stem cell population maintenance"/>
    <property type="evidence" value="ECO:0007669"/>
    <property type="project" value="UniProtKB-ARBA"/>
</dbReference>
<evidence type="ECO:0000256" key="5">
    <source>
        <dbReference type="ARBA" id="ARBA00022490"/>
    </source>
</evidence>
<dbReference type="PIRSF" id="PIRSF005290">
    <property type="entry name" value="NOT_su_3_5"/>
    <property type="match status" value="1"/>
</dbReference>
<feature type="region of interest" description="Disordered" evidence="18">
    <location>
        <begin position="241"/>
        <end position="318"/>
    </location>
</feature>
<evidence type="ECO:0000256" key="18">
    <source>
        <dbReference type="SAM" id="MobiDB-lite"/>
    </source>
</evidence>
<feature type="compositionally biased region" description="Low complexity" evidence="18">
    <location>
        <begin position="331"/>
        <end position="349"/>
    </location>
</feature>
<feature type="domain" description="NOT2/NOT3/NOT5 C-terminal" evidence="20">
    <location>
        <begin position="608"/>
        <end position="733"/>
    </location>
</feature>
<feature type="domain" description="CCR4-Not complex component Not N-terminal" evidence="19">
    <location>
        <begin position="9"/>
        <end position="230"/>
    </location>
</feature>
<dbReference type="RefSeq" id="XP_015595771.1">
    <property type="nucleotide sequence ID" value="XM_015740285.2"/>
</dbReference>
<keyword evidence="5 16" id="KW-0963">Cytoplasm</keyword>
<dbReference type="GeneID" id="107268004"/>
<keyword evidence="6 16" id="KW-0678">Repressor</keyword>
<feature type="compositionally biased region" description="Polar residues" evidence="18">
    <location>
        <begin position="307"/>
        <end position="318"/>
    </location>
</feature>
<dbReference type="InterPro" id="IPR007207">
    <property type="entry name" value="Not_N"/>
</dbReference>
<keyword evidence="9 16" id="KW-0805">Transcription regulation</keyword>
<evidence type="ECO:0000313" key="22">
    <source>
        <dbReference type="RefSeq" id="XP_015595771.1"/>
    </source>
</evidence>
<evidence type="ECO:0000259" key="19">
    <source>
        <dbReference type="Pfam" id="PF04065"/>
    </source>
</evidence>
<dbReference type="Pfam" id="PF04065">
    <property type="entry name" value="Not3"/>
    <property type="match status" value="1"/>
</dbReference>
<feature type="compositionally biased region" description="Low complexity" evidence="18">
    <location>
        <begin position="370"/>
        <end position="397"/>
    </location>
</feature>
<keyword evidence="4" id="KW-0217">Developmental protein</keyword>
<dbReference type="InterPro" id="IPR040168">
    <property type="entry name" value="Not2/3/5"/>
</dbReference>
<evidence type="ECO:0000256" key="13">
    <source>
        <dbReference type="ARBA" id="ARBA00071433"/>
    </source>
</evidence>
<gene>
    <name evidence="22" type="primary">LOC107268004</name>
</gene>
<dbReference type="GO" id="GO:0000932">
    <property type="term" value="C:P-body"/>
    <property type="evidence" value="ECO:0007669"/>
    <property type="project" value="UniProtKB-SubCell"/>
</dbReference>
<feature type="region of interest" description="Disordered" evidence="18">
    <location>
        <begin position="331"/>
        <end position="352"/>
    </location>
</feature>
<keyword evidence="8" id="KW-0810">Translation regulation</keyword>
<keyword evidence="10" id="KW-0943">RNA-mediated gene silencing</keyword>
<dbReference type="GO" id="GO:0031047">
    <property type="term" value="P:regulatory ncRNA-mediated gene silencing"/>
    <property type="evidence" value="ECO:0007669"/>
    <property type="project" value="UniProtKB-KW"/>
</dbReference>
<protein>
    <recommendedName>
        <fullName evidence="13">CCR4-NOT transcription complex subunit 3</fullName>
    </recommendedName>
    <alternativeName>
        <fullName evidence="14">CCR4-associated factor 3</fullName>
    </alternativeName>
</protein>
<dbReference type="GO" id="GO:0006417">
    <property type="term" value="P:regulation of translation"/>
    <property type="evidence" value="ECO:0007669"/>
    <property type="project" value="UniProtKB-KW"/>
</dbReference>
<evidence type="ECO:0000256" key="8">
    <source>
        <dbReference type="ARBA" id="ARBA00022845"/>
    </source>
</evidence>
<dbReference type="InterPro" id="IPR012270">
    <property type="entry name" value="CCR4-NOT_su3/5"/>
</dbReference>
<feature type="region of interest" description="Disordered" evidence="18">
    <location>
        <begin position="365"/>
        <end position="397"/>
    </location>
</feature>
<dbReference type="AlphaFoldDB" id="A0AAJ7BW39"/>
<comment type="similarity">
    <text evidence="3 16">Belongs to the CNOT2/3/5 family.</text>
</comment>
<evidence type="ECO:0000256" key="15">
    <source>
        <dbReference type="ARBA" id="ARBA00093549"/>
    </source>
</evidence>
<evidence type="ECO:0000259" key="20">
    <source>
        <dbReference type="Pfam" id="PF04153"/>
    </source>
</evidence>
<keyword evidence="21" id="KW-1185">Reference proteome</keyword>
<evidence type="ECO:0000256" key="1">
    <source>
        <dbReference type="ARBA" id="ARBA00004123"/>
    </source>
</evidence>
<dbReference type="GO" id="GO:0005634">
    <property type="term" value="C:nucleus"/>
    <property type="evidence" value="ECO:0007669"/>
    <property type="project" value="UniProtKB-SubCell"/>
</dbReference>
<accession>A0AAJ7BW39</accession>
<reference evidence="22" key="1">
    <citation type="submission" date="2025-08" db="UniProtKB">
        <authorList>
            <consortium name="RefSeq"/>
        </authorList>
    </citation>
    <scope>IDENTIFICATION</scope>
</reference>
<evidence type="ECO:0000256" key="6">
    <source>
        <dbReference type="ARBA" id="ARBA00022491"/>
    </source>
</evidence>
<evidence type="ECO:0000256" key="14">
    <source>
        <dbReference type="ARBA" id="ARBA00083548"/>
    </source>
</evidence>